<dbReference type="PANTHER" id="PTHR47705">
    <property type="entry name" value="AGAP000321-PA"/>
    <property type="match status" value="1"/>
</dbReference>
<dbReference type="GO" id="GO:0003824">
    <property type="term" value="F:catalytic activity"/>
    <property type="evidence" value="ECO:0007669"/>
    <property type="project" value="InterPro"/>
</dbReference>
<evidence type="ECO:0000259" key="1">
    <source>
        <dbReference type="Pfam" id="PF22979"/>
    </source>
</evidence>
<accession>A0A0N5A2I6</accession>
<dbReference type="InterPro" id="IPR055121">
    <property type="entry name" value="HTH_69"/>
</dbReference>
<proteinExistence type="predicted"/>
<dbReference type="AlphaFoldDB" id="A0A0N5A2I6"/>
<dbReference type="InterPro" id="IPR035994">
    <property type="entry name" value="Nucleoside_phosphorylase_sf"/>
</dbReference>
<organism evidence="2 3">
    <name type="scientific">Parastrongyloides trichosuri</name>
    <name type="common">Possum-specific nematode worm</name>
    <dbReference type="NCBI Taxonomy" id="131310"/>
    <lineage>
        <taxon>Eukaryota</taxon>
        <taxon>Metazoa</taxon>
        <taxon>Ecdysozoa</taxon>
        <taxon>Nematoda</taxon>
        <taxon>Chromadorea</taxon>
        <taxon>Rhabditida</taxon>
        <taxon>Tylenchina</taxon>
        <taxon>Panagrolaimomorpha</taxon>
        <taxon>Strongyloidoidea</taxon>
        <taxon>Strongyloididae</taxon>
        <taxon>Parastrongyloides</taxon>
    </lineage>
</organism>
<dbReference type="Proteomes" id="UP000038045">
    <property type="component" value="Unplaced"/>
</dbReference>
<dbReference type="WBParaSite" id="PTRK_0001584900.1">
    <property type="protein sequence ID" value="PTRK_0001584900.1"/>
    <property type="gene ID" value="PTRK_0001584900"/>
</dbReference>
<dbReference type="Pfam" id="PF22979">
    <property type="entry name" value="HTH_69"/>
    <property type="match status" value="1"/>
</dbReference>
<dbReference type="PANTHER" id="PTHR47705:SF1">
    <property type="entry name" value="PNP_UDP_1 DOMAIN-CONTAINING PROTEIN"/>
    <property type="match status" value="1"/>
</dbReference>
<feature type="domain" description="Winged helix-turn-helix" evidence="1">
    <location>
        <begin position="170"/>
        <end position="238"/>
    </location>
</feature>
<evidence type="ECO:0000313" key="2">
    <source>
        <dbReference type="Proteomes" id="UP000038045"/>
    </source>
</evidence>
<dbReference type="Gene3D" id="3.40.50.1580">
    <property type="entry name" value="Nucleoside phosphorylase domain"/>
    <property type="match status" value="1"/>
</dbReference>
<dbReference type="SUPFAM" id="SSF53167">
    <property type="entry name" value="Purine and uridine phosphorylases"/>
    <property type="match status" value="1"/>
</dbReference>
<protein>
    <submittedName>
        <fullName evidence="3">PNP_UDP_1 domain-containing protein</fullName>
    </submittedName>
</protein>
<dbReference type="STRING" id="131310.A0A0N5A2I6"/>
<sequence length="603" mass="67448">MSIEKHSLIVLKPIIRSPTHNVIRIEREQDLNTDEILHLGGGDHAGVVINKFTGTYEELNKIDLIINFSVWLTIPSDGSDDNSTSSGDKKKQEIRIIKFIFVDGVEVDKQHEIAENIFKDIITHFPRDYLSFIKRILKFMEDGNEEINIIEIDMKFADENEAIEMPNEDDSEQSEIEIKSGHVQELLEHAFPNGLKVETMAEALKVTKEEIETFLNELKDKRIVEKVENEDNEWIRVEERHIDQNIAIKKQSLTNDIKESPTIAIITSFYNEKQAIDRIIENRHTFHKYQSSGESNVYTTGTIGPHRVVATKLARGGKNDVNTFITASGGTTRLLGNYQNVEHVIILGSGGAVTNFSNIFNSNVDSIKLGDVVVANSKKFSDTNSPSYVYANSYTLNRDTDEVIGYNNRLWHPTDNILAQIASQTNNDASLMEDWELFTKEIIDTLNESTGGNIFSKPTETDVMKVPVGGGNFVVVPHQNPDRTNSMVHVGPIGGMASFPKKSEEHNESIGNDSFTISSEQQKDSIQIVKDKFTKEHNLKAIDAGFDTVISAIHGSCIGSWSIICGITDYQNGQSRSGKIWQPYAAARVAGLVKAILERLPPS</sequence>
<keyword evidence="2" id="KW-1185">Reference proteome</keyword>
<name>A0A0N5A2I6_PARTI</name>
<reference evidence="3" key="1">
    <citation type="submission" date="2017-02" db="UniProtKB">
        <authorList>
            <consortium name="WormBaseParasite"/>
        </authorList>
    </citation>
    <scope>IDENTIFICATION</scope>
</reference>
<evidence type="ECO:0000313" key="3">
    <source>
        <dbReference type="WBParaSite" id="PTRK_0001584900.1"/>
    </source>
</evidence>
<dbReference type="GO" id="GO:0009116">
    <property type="term" value="P:nucleoside metabolic process"/>
    <property type="evidence" value="ECO:0007669"/>
    <property type="project" value="InterPro"/>
</dbReference>